<keyword evidence="3" id="KW-1185">Reference proteome</keyword>
<dbReference type="KEGG" id="roz:CBI38_37285"/>
<protein>
    <submittedName>
        <fullName evidence="2">Uncharacterized protein</fullName>
    </submittedName>
</protein>
<evidence type="ECO:0000313" key="3">
    <source>
        <dbReference type="Proteomes" id="UP000245711"/>
    </source>
</evidence>
<dbReference type="OrthoDB" id="4332009at2"/>
<dbReference type="AlphaFoldDB" id="A0A2S2C8A9"/>
<proteinExistence type="predicted"/>
<feature type="coiled-coil region" evidence="1">
    <location>
        <begin position="112"/>
        <end position="139"/>
    </location>
</feature>
<keyword evidence="2" id="KW-0614">Plasmid</keyword>
<dbReference type="RefSeq" id="WP_109336441.1">
    <property type="nucleotide sequence ID" value="NZ_CP021357.1"/>
</dbReference>
<sequence length="144" mass="16271">MSKYREIPLFQRLDLLFVLWCKSADSPAPYEDIAAEVSRRTGMALTADEVEDIRIGHRLPDPAVAIAIAEALGWDEPVYLSDEPAQYVEYFNNLETLLVQRDTKTVLVGGFRSSTEDLSQEARDELHELLSEIEAAEDGRRTTK</sequence>
<organism evidence="2 3">
    <name type="scientific">Rhodococcus oxybenzonivorans</name>
    <dbReference type="NCBI Taxonomy" id="1990687"/>
    <lineage>
        <taxon>Bacteria</taxon>
        <taxon>Bacillati</taxon>
        <taxon>Actinomycetota</taxon>
        <taxon>Actinomycetes</taxon>
        <taxon>Mycobacteriales</taxon>
        <taxon>Nocardiaceae</taxon>
        <taxon>Rhodococcus</taxon>
    </lineage>
</organism>
<reference evidence="2 3" key="1">
    <citation type="submission" date="2017-05" db="EMBL/GenBank/DDBJ databases">
        <title>Isolation of Rhodococcus sp. S2-17 biodegrading of BP-3.</title>
        <authorList>
            <person name="Lee Y."/>
            <person name="Kim K.H."/>
            <person name="Chun B.H."/>
            <person name="Jung H.S."/>
            <person name="Jeon C.O."/>
        </authorList>
    </citation>
    <scope>NUCLEOTIDE SEQUENCE [LARGE SCALE GENOMIC DNA]</scope>
    <source>
        <strain evidence="2 3">S2-17</strain>
        <plasmid evidence="3">prb11</plasmid>
    </source>
</reference>
<gene>
    <name evidence="2" type="ORF">CBI38_37285</name>
</gene>
<dbReference type="Proteomes" id="UP000245711">
    <property type="component" value="Plasmid pRB11"/>
</dbReference>
<evidence type="ECO:0000256" key="1">
    <source>
        <dbReference type="SAM" id="Coils"/>
    </source>
</evidence>
<dbReference type="Gene3D" id="1.10.260.40">
    <property type="entry name" value="lambda repressor-like DNA-binding domains"/>
    <property type="match status" value="1"/>
</dbReference>
<dbReference type="InterPro" id="IPR010982">
    <property type="entry name" value="Lambda_DNA-bd_dom_sf"/>
</dbReference>
<dbReference type="GO" id="GO:0003677">
    <property type="term" value="F:DNA binding"/>
    <property type="evidence" value="ECO:0007669"/>
    <property type="project" value="InterPro"/>
</dbReference>
<evidence type="ECO:0000313" key="2">
    <source>
        <dbReference type="EMBL" id="AWK77043.1"/>
    </source>
</evidence>
<accession>A0A2S2C8A9</accession>
<keyword evidence="1" id="KW-0175">Coiled coil</keyword>
<dbReference type="EMBL" id="CP021357">
    <property type="protein sequence ID" value="AWK77043.1"/>
    <property type="molecule type" value="Genomic_DNA"/>
</dbReference>
<geneLocation type="plasmid" evidence="3">
    <name>prb11</name>
</geneLocation>
<name>A0A2S2C8A9_9NOCA</name>